<keyword evidence="2" id="KW-0812">Transmembrane</keyword>
<keyword evidence="2" id="KW-0472">Membrane</keyword>
<reference evidence="3" key="1">
    <citation type="submission" date="2023-11" db="EMBL/GenBank/DDBJ databases">
        <title>The genome sequences of three competitors of mushroom-forming fungi.</title>
        <authorList>
            <person name="Beijen E."/>
            <person name="Ohm R.A."/>
        </authorList>
    </citation>
    <scope>NUCLEOTIDE SEQUENCE</scope>
    <source>
        <strain evidence="3">CBS 100526</strain>
    </source>
</reference>
<feature type="transmembrane region" description="Helical" evidence="2">
    <location>
        <begin position="168"/>
        <end position="194"/>
    </location>
</feature>
<evidence type="ECO:0000313" key="4">
    <source>
        <dbReference type="Proteomes" id="UP001273209"/>
    </source>
</evidence>
<proteinExistence type="predicted"/>
<dbReference type="RefSeq" id="XP_062753626.1">
    <property type="nucleotide sequence ID" value="XM_062902030.1"/>
</dbReference>
<evidence type="ECO:0008006" key="5">
    <source>
        <dbReference type="Google" id="ProtNLM"/>
    </source>
</evidence>
<organism evidence="3 4">
    <name type="scientific">Trichoderma aggressivum f. europaeum</name>
    <dbReference type="NCBI Taxonomy" id="173218"/>
    <lineage>
        <taxon>Eukaryota</taxon>
        <taxon>Fungi</taxon>
        <taxon>Dikarya</taxon>
        <taxon>Ascomycota</taxon>
        <taxon>Pezizomycotina</taxon>
        <taxon>Sordariomycetes</taxon>
        <taxon>Hypocreomycetidae</taxon>
        <taxon>Hypocreales</taxon>
        <taxon>Hypocreaceae</taxon>
        <taxon>Trichoderma</taxon>
    </lineage>
</organism>
<feature type="transmembrane region" description="Helical" evidence="2">
    <location>
        <begin position="214"/>
        <end position="234"/>
    </location>
</feature>
<dbReference type="AlphaFoldDB" id="A0AAE1IBR1"/>
<sequence length="328" mass="35096">MAELQRRHQNSPPSTTTVPTPALPTSSSSSSSSSSRTITPPENARPPHRVSSSGTVQVVSPVATSITAVSQTESSAWSPASRPSRIYGITSEIGSSTSIAGHNRYGQGQQQRRNQPYVLGGVVPHAARQPFWWMDSSAVDLPRHGDGEGDATRGGNEVKMQRAVLHTVMHGVVLALQSGVSLGVLALFVWMSLWRDEERGLSDVSGGMLNNMPSLATTSVLILSSITLVVHEIYVLSPVVLLYLQAAILALTTVSATGMWMNCVGEDDAMLKCVLISCSVFFLGTSGLAFLRAVAIWRITSSDESEGLMQVRADGEIQGENYATFQRP</sequence>
<evidence type="ECO:0000313" key="3">
    <source>
        <dbReference type="EMBL" id="KAK4068369.1"/>
    </source>
</evidence>
<feature type="compositionally biased region" description="Low complexity" evidence="1">
    <location>
        <begin position="11"/>
        <end position="41"/>
    </location>
</feature>
<feature type="transmembrane region" description="Helical" evidence="2">
    <location>
        <begin position="274"/>
        <end position="295"/>
    </location>
</feature>
<feature type="transmembrane region" description="Helical" evidence="2">
    <location>
        <begin position="241"/>
        <end position="262"/>
    </location>
</feature>
<keyword evidence="2" id="KW-1133">Transmembrane helix</keyword>
<dbReference type="EMBL" id="JAWRVG010000032">
    <property type="protein sequence ID" value="KAK4068369.1"/>
    <property type="molecule type" value="Genomic_DNA"/>
</dbReference>
<accession>A0AAE1IBR1</accession>
<gene>
    <name evidence="3" type="ORF">Triagg1_7308</name>
</gene>
<dbReference type="GeneID" id="87921934"/>
<evidence type="ECO:0000256" key="2">
    <source>
        <dbReference type="SAM" id="Phobius"/>
    </source>
</evidence>
<dbReference type="Proteomes" id="UP001273209">
    <property type="component" value="Unassembled WGS sequence"/>
</dbReference>
<comment type="caution">
    <text evidence="3">The sequence shown here is derived from an EMBL/GenBank/DDBJ whole genome shotgun (WGS) entry which is preliminary data.</text>
</comment>
<keyword evidence="4" id="KW-1185">Reference proteome</keyword>
<protein>
    <recommendedName>
        <fullName evidence="5">Transmembrane protein</fullName>
    </recommendedName>
</protein>
<evidence type="ECO:0000256" key="1">
    <source>
        <dbReference type="SAM" id="MobiDB-lite"/>
    </source>
</evidence>
<name>A0AAE1IBR1_9HYPO</name>
<feature type="region of interest" description="Disordered" evidence="1">
    <location>
        <begin position="1"/>
        <end position="57"/>
    </location>
</feature>